<keyword evidence="3 6" id="KW-0694">RNA-binding</keyword>
<evidence type="ECO:0000256" key="6">
    <source>
        <dbReference type="HAMAP-Rule" id="MF_01363"/>
    </source>
</evidence>
<protein>
    <recommendedName>
        <fullName evidence="6">Large ribosomal subunit protein bL21</fullName>
    </recommendedName>
</protein>
<dbReference type="PROSITE" id="PS01169">
    <property type="entry name" value="RIBOSOMAL_L21"/>
    <property type="match status" value="1"/>
</dbReference>
<evidence type="ECO:0000256" key="2">
    <source>
        <dbReference type="ARBA" id="ARBA00022730"/>
    </source>
</evidence>
<reference evidence="9 11" key="2">
    <citation type="submission" date="2019-08" db="EMBL/GenBank/DDBJ databases">
        <title>Complete genome sequences of Francisella adeliensis (FSC1325 and FSC1326).</title>
        <authorList>
            <person name="Ohrman C."/>
            <person name="Uneklint I."/>
            <person name="Vallesi A."/>
            <person name="Karlsson L."/>
            <person name="Sjodin A."/>
        </authorList>
    </citation>
    <scope>NUCLEOTIDE SEQUENCE [LARGE SCALE GENOMIC DNA]</scope>
    <source>
        <strain evidence="9 11">FSC1325</strain>
    </source>
</reference>
<gene>
    <name evidence="6 8" type="primary">rplU</name>
    <name evidence="8" type="ORF">CDH04_04190</name>
    <name evidence="9" type="ORF">FZC43_04195</name>
</gene>
<dbReference type="NCBIfam" id="TIGR00061">
    <property type="entry name" value="L21"/>
    <property type="match status" value="1"/>
</dbReference>
<comment type="subunit">
    <text evidence="6">Part of the 50S ribosomal subunit. Contacts protein L20.</text>
</comment>
<comment type="function">
    <text evidence="6 7">This protein binds to 23S rRNA in the presence of protein L20.</text>
</comment>
<evidence type="ECO:0000256" key="4">
    <source>
        <dbReference type="ARBA" id="ARBA00022980"/>
    </source>
</evidence>
<dbReference type="EMBL" id="CP021781">
    <property type="protein sequence ID" value="AXA33658.1"/>
    <property type="molecule type" value="Genomic_DNA"/>
</dbReference>
<proteinExistence type="inferred from homology"/>
<evidence type="ECO:0000256" key="1">
    <source>
        <dbReference type="ARBA" id="ARBA00008563"/>
    </source>
</evidence>
<comment type="similarity">
    <text evidence="1 6 7">Belongs to the bacterial ribosomal protein bL21 family.</text>
</comment>
<organism evidence="8 10">
    <name type="scientific">Francisella adeliensis</name>
    <dbReference type="NCBI Taxonomy" id="2007306"/>
    <lineage>
        <taxon>Bacteria</taxon>
        <taxon>Pseudomonadati</taxon>
        <taxon>Pseudomonadota</taxon>
        <taxon>Gammaproteobacteria</taxon>
        <taxon>Thiotrichales</taxon>
        <taxon>Francisellaceae</taxon>
        <taxon>Francisella</taxon>
    </lineage>
</organism>
<evidence type="ECO:0000313" key="11">
    <source>
        <dbReference type="Proteomes" id="UP000681131"/>
    </source>
</evidence>
<evidence type="ECO:0000256" key="3">
    <source>
        <dbReference type="ARBA" id="ARBA00022884"/>
    </source>
</evidence>
<dbReference type="GO" id="GO:0005737">
    <property type="term" value="C:cytoplasm"/>
    <property type="evidence" value="ECO:0007669"/>
    <property type="project" value="UniProtKB-ARBA"/>
</dbReference>
<dbReference type="Proteomes" id="UP000251120">
    <property type="component" value="Chromosome"/>
</dbReference>
<dbReference type="InterPro" id="IPR028909">
    <property type="entry name" value="bL21-like"/>
</dbReference>
<evidence type="ECO:0000256" key="7">
    <source>
        <dbReference type="RuleBase" id="RU000562"/>
    </source>
</evidence>
<evidence type="ECO:0000313" key="8">
    <source>
        <dbReference type="EMBL" id="AXA33658.1"/>
    </source>
</evidence>
<keyword evidence="5 6" id="KW-0687">Ribonucleoprotein</keyword>
<dbReference type="PANTHER" id="PTHR21349:SF0">
    <property type="entry name" value="LARGE RIBOSOMAL SUBUNIT PROTEIN BL21M"/>
    <property type="match status" value="1"/>
</dbReference>
<dbReference type="Proteomes" id="UP000681131">
    <property type="component" value="Chromosome"/>
</dbReference>
<dbReference type="Pfam" id="PF00829">
    <property type="entry name" value="Ribosomal_L21p"/>
    <property type="match status" value="1"/>
</dbReference>
<evidence type="ECO:0000313" key="9">
    <source>
        <dbReference type="EMBL" id="QIW11892.1"/>
    </source>
</evidence>
<dbReference type="EMBL" id="CP043424">
    <property type="protein sequence ID" value="QIW11892.1"/>
    <property type="molecule type" value="Genomic_DNA"/>
</dbReference>
<reference evidence="8 10" key="1">
    <citation type="submission" date="2017-06" db="EMBL/GenBank/DDBJ databases">
        <title>Complete genome of Francisella adeliensis.</title>
        <authorList>
            <person name="Vallesi A."/>
            <person name="Sjodin A."/>
        </authorList>
    </citation>
    <scope>NUCLEOTIDE SEQUENCE [LARGE SCALE GENOMIC DNA]</scope>
    <source>
        <strain evidence="8 10">FDC440</strain>
    </source>
</reference>
<dbReference type="GO" id="GO:0003735">
    <property type="term" value="F:structural constituent of ribosome"/>
    <property type="evidence" value="ECO:0007669"/>
    <property type="project" value="InterPro"/>
</dbReference>
<dbReference type="RefSeq" id="WP_112869831.1">
    <property type="nucleotide sequence ID" value="NZ_CP021781.1"/>
</dbReference>
<name>A0A2Z4XYF6_9GAMM</name>
<keyword evidence="2 6" id="KW-0699">rRNA-binding</keyword>
<dbReference type="InterPro" id="IPR001787">
    <property type="entry name" value="Ribosomal_bL21"/>
</dbReference>
<sequence length="104" mass="11507">MYAIIKSGGKQYKVAEGQVVKLEKIELGIGEKVEFDTVLMAETAEGEVKVGAPTVEGAKVVAEVVEQGRNAKVKIMKFRRRKHSMKQQGHRQYFTAVKVSSISL</sequence>
<dbReference type="HAMAP" id="MF_01363">
    <property type="entry name" value="Ribosomal_bL21"/>
    <property type="match status" value="1"/>
</dbReference>
<dbReference type="PANTHER" id="PTHR21349">
    <property type="entry name" value="50S RIBOSOMAL PROTEIN L21"/>
    <property type="match status" value="1"/>
</dbReference>
<dbReference type="AlphaFoldDB" id="A0A2Z4XYF6"/>
<keyword evidence="4 6" id="KW-0689">Ribosomal protein</keyword>
<dbReference type="KEGG" id="fad:CDH04_04190"/>
<dbReference type="GO" id="GO:0019843">
    <property type="term" value="F:rRNA binding"/>
    <property type="evidence" value="ECO:0007669"/>
    <property type="project" value="UniProtKB-UniRule"/>
</dbReference>
<accession>A0A2Z4XYF6</accession>
<dbReference type="GO" id="GO:0006412">
    <property type="term" value="P:translation"/>
    <property type="evidence" value="ECO:0007669"/>
    <property type="project" value="UniProtKB-UniRule"/>
</dbReference>
<dbReference type="SUPFAM" id="SSF141091">
    <property type="entry name" value="L21p-like"/>
    <property type="match status" value="1"/>
</dbReference>
<dbReference type="GO" id="GO:0005840">
    <property type="term" value="C:ribosome"/>
    <property type="evidence" value="ECO:0007669"/>
    <property type="project" value="UniProtKB-KW"/>
</dbReference>
<evidence type="ECO:0000313" key="10">
    <source>
        <dbReference type="Proteomes" id="UP000251120"/>
    </source>
</evidence>
<evidence type="ECO:0000256" key="5">
    <source>
        <dbReference type="ARBA" id="ARBA00023274"/>
    </source>
</evidence>
<dbReference type="OrthoDB" id="9813334at2"/>
<keyword evidence="11" id="KW-1185">Reference proteome</keyword>
<dbReference type="InterPro" id="IPR018258">
    <property type="entry name" value="Ribosomal_bL21_CS"/>
</dbReference>
<dbReference type="InterPro" id="IPR036164">
    <property type="entry name" value="bL21-like_sf"/>
</dbReference>
<dbReference type="GO" id="GO:1990904">
    <property type="term" value="C:ribonucleoprotein complex"/>
    <property type="evidence" value="ECO:0007669"/>
    <property type="project" value="UniProtKB-KW"/>
</dbReference>